<dbReference type="InterPro" id="IPR016901">
    <property type="entry name" value="APC10/Doc1"/>
</dbReference>
<keyword evidence="4" id="KW-0498">Mitosis</keyword>
<feature type="compositionally biased region" description="Low complexity" evidence="7">
    <location>
        <begin position="236"/>
        <end position="249"/>
    </location>
</feature>
<evidence type="ECO:0000313" key="9">
    <source>
        <dbReference type="Proteomes" id="UP000095287"/>
    </source>
</evidence>
<evidence type="ECO:0000256" key="4">
    <source>
        <dbReference type="ARBA" id="ARBA00022776"/>
    </source>
</evidence>
<dbReference type="SUPFAM" id="SSF49785">
    <property type="entry name" value="Galactose-binding domain-like"/>
    <property type="match status" value="1"/>
</dbReference>
<dbReference type="AlphaFoldDB" id="A0A1I7ZTQ0"/>
<dbReference type="GO" id="GO:0051301">
    <property type="term" value="P:cell division"/>
    <property type="evidence" value="ECO:0007669"/>
    <property type="project" value="UniProtKB-KW"/>
</dbReference>
<evidence type="ECO:0000259" key="8">
    <source>
        <dbReference type="PROSITE" id="PS51284"/>
    </source>
</evidence>
<evidence type="ECO:0000256" key="2">
    <source>
        <dbReference type="ARBA" id="ARBA00013927"/>
    </source>
</evidence>
<evidence type="ECO:0000256" key="6">
    <source>
        <dbReference type="ARBA" id="ARBA00023306"/>
    </source>
</evidence>
<dbReference type="InterPro" id="IPR004939">
    <property type="entry name" value="APC_su10/DOC_dom"/>
</dbReference>
<sequence length="263" mass="29452">MSFLRGQDLLESPVIDSLWDGPEDTFPPPVRRHHDVMPLVANDFDIGSHKQKPAEHLPEWLNCLPEGLLPTDVMDVTKEATWTVSSVRDQQGAGLMLTDDLGEFWESDGQLPHHIFCEFPTAIEVIGFVLNLNHNSDESFTPRKITAEMTSDVNWISSDWDEYFFSKPNGWVFNRLYEGEQIEPTSCWAIRITIPELHDGRNVRIRAIRVLALSSSANSKDGLARSSSVPTAHARSSTPPTSSCDPTSSVIPQRMWNASKIPG</sequence>
<feature type="compositionally biased region" description="Polar residues" evidence="7">
    <location>
        <begin position="220"/>
        <end position="230"/>
    </location>
</feature>
<dbReference type="PANTHER" id="PTHR12936:SF0">
    <property type="entry name" value="ANAPHASE-PROMOTING COMPLEX SUBUNIT 10"/>
    <property type="match status" value="1"/>
</dbReference>
<organism evidence="9 10">
    <name type="scientific">Steinernema glaseri</name>
    <dbReference type="NCBI Taxonomy" id="37863"/>
    <lineage>
        <taxon>Eukaryota</taxon>
        <taxon>Metazoa</taxon>
        <taxon>Ecdysozoa</taxon>
        <taxon>Nematoda</taxon>
        <taxon>Chromadorea</taxon>
        <taxon>Rhabditida</taxon>
        <taxon>Tylenchina</taxon>
        <taxon>Panagrolaimomorpha</taxon>
        <taxon>Strongyloidoidea</taxon>
        <taxon>Steinernematidae</taxon>
        <taxon>Steinernema</taxon>
    </lineage>
</organism>
<comment type="similarity">
    <text evidence="1">Belongs to the APC10 family.</text>
</comment>
<keyword evidence="3" id="KW-0132">Cell division</keyword>
<reference evidence="10" key="1">
    <citation type="submission" date="2016-11" db="UniProtKB">
        <authorList>
            <consortium name="WormBaseParasite"/>
        </authorList>
    </citation>
    <scope>IDENTIFICATION</scope>
</reference>
<dbReference type="WBParaSite" id="L893_g29723.t1">
    <property type="protein sequence ID" value="L893_g29723.t1"/>
    <property type="gene ID" value="L893_g29723"/>
</dbReference>
<feature type="domain" description="DOC" evidence="8">
    <location>
        <begin position="52"/>
        <end position="237"/>
    </location>
</feature>
<keyword evidence="6" id="KW-0131">Cell cycle</keyword>
<dbReference type="GO" id="GO:0005680">
    <property type="term" value="C:anaphase-promoting complex"/>
    <property type="evidence" value="ECO:0007669"/>
    <property type="project" value="InterPro"/>
</dbReference>
<evidence type="ECO:0000256" key="3">
    <source>
        <dbReference type="ARBA" id="ARBA00022618"/>
    </source>
</evidence>
<dbReference type="Gene3D" id="2.60.120.260">
    <property type="entry name" value="Galactose-binding domain-like"/>
    <property type="match status" value="1"/>
</dbReference>
<dbReference type="SMART" id="SM01337">
    <property type="entry name" value="APC10"/>
    <property type="match status" value="1"/>
</dbReference>
<dbReference type="GO" id="GO:0070979">
    <property type="term" value="P:protein K11-linked ubiquitination"/>
    <property type="evidence" value="ECO:0007669"/>
    <property type="project" value="TreeGrafter"/>
</dbReference>
<evidence type="ECO:0000256" key="5">
    <source>
        <dbReference type="ARBA" id="ARBA00022786"/>
    </source>
</evidence>
<dbReference type="GO" id="GO:0031145">
    <property type="term" value="P:anaphase-promoting complex-dependent catabolic process"/>
    <property type="evidence" value="ECO:0007669"/>
    <property type="project" value="InterPro"/>
</dbReference>
<evidence type="ECO:0000256" key="7">
    <source>
        <dbReference type="SAM" id="MobiDB-lite"/>
    </source>
</evidence>
<name>A0A1I7ZTQ0_9BILA</name>
<dbReference type="Pfam" id="PF03256">
    <property type="entry name" value="ANAPC10"/>
    <property type="match status" value="1"/>
</dbReference>
<keyword evidence="5" id="KW-0833">Ubl conjugation pathway</keyword>
<protein>
    <recommendedName>
        <fullName evidence="2">Anaphase-promoting complex subunit 10</fullName>
    </recommendedName>
</protein>
<dbReference type="PANTHER" id="PTHR12936">
    <property type="entry name" value="ANAPHASE-PROMOTING COMPLEX 10"/>
    <property type="match status" value="1"/>
</dbReference>
<dbReference type="Proteomes" id="UP000095287">
    <property type="component" value="Unplaced"/>
</dbReference>
<accession>A0A1I7ZTQ0</accession>
<keyword evidence="9" id="KW-1185">Reference proteome</keyword>
<proteinExistence type="inferred from homology"/>
<dbReference type="PROSITE" id="PS51284">
    <property type="entry name" value="DOC"/>
    <property type="match status" value="1"/>
</dbReference>
<feature type="region of interest" description="Disordered" evidence="7">
    <location>
        <begin position="220"/>
        <end position="249"/>
    </location>
</feature>
<evidence type="ECO:0000256" key="1">
    <source>
        <dbReference type="ARBA" id="ARBA00006762"/>
    </source>
</evidence>
<evidence type="ECO:0000313" key="10">
    <source>
        <dbReference type="WBParaSite" id="L893_g29723.t1"/>
    </source>
</evidence>
<dbReference type="InterPro" id="IPR008979">
    <property type="entry name" value="Galactose-bd-like_sf"/>
</dbReference>